<dbReference type="GO" id="GO:0005737">
    <property type="term" value="C:cytoplasm"/>
    <property type="evidence" value="ECO:0007669"/>
    <property type="project" value="TreeGrafter"/>
</dbReference>
<feature type="region of interest" description="Disordered" evidence="1">
    <location>
        <begin position="1"/>
        <end position="36"/>
    </location>
</feature>
<feature type="compositionally biased region" description="Basic residues" evidence="1">
    <location>
        <begin position="660"/>
        <end position="671"/>
    </location>
</feature>
<feature type="compositionally biased region" description="Low complexity" evidence="1">
    <location>
        <begin position="752"/>
        <end position="762"/>
    </location>
</feature>
<gene>
    <name evidence="3" type="ORF">VPNG_01669</name>
</gene>
<evidence type="ECO:0000259" key="2">
    <source>
        <dbReference type="Pfam" id="PF14636"/>
    </source>
</evidence>
<dbReference type="Pfam" id="PF14636">
    <property type="entry name" value="FNIP_N"/>
    <property type="match status" value="1"/>
</dbReference>
<feature type="compositionally biased region" description="Polar residues" evidence="1">
    <location>
        <begin position="737"/>
        <end position="751"/>
    </location>
</feature>
<dbReference type="GO" id="GO:0042030">
    <property type="term" value="F:ATPase inhibitor activity"/>
    <property type="evidence" value="ECO:0007669"/>
    <property type="project" value="TreeGrafter"/>
</dbReference>
<dbReference type="OrthoDB" id="5428015at2759"/>
<feature type="region of interest" description="Disordered" evidence="1">
    <location>
        <begin position="1103"/>
        <end position="1130"/>
    </location>
</feature>
<feature type="compositionally biased region" description="Low complexity" evidence="1">
    <location>
        <begin position="776"/>
        <end position="786"/>
    </location>
</feature>
<feature type="compositionally biased region" description="Low complexity" evidence="1">
    <location>
        <begin position="1106"/>
        <end position="1126"/>
    </location>
</feature>
<feature type="region of interest" description="Disordered" evidence="1">
    <location>
        <begin position="101"/>
        <end position="194"/>
    </location>
</feature>
<comment type="caution">
    <text evidence="3">The sequence shown here is derived from an EMBL/GenBank/DDBJ whole genome shotgun (WGS) entry which is preliminary data.</text>
</comment>
<dbReference type="PANTHER" id="PTHR21634:SF9">
    <property type="entry name" value="RE13835P"/>
    <property type="match status" value="1"/>
</dbReference>
<dbReference type="GO" id="GO:0051087">
    <property type="term" value="F:protein-folding chaperone binding"/>
    <property type="evidence" value="ECO:0007669"/>
    <property type="project" value="TreeGrafter"/>
</dbReference>
<feature type="compositionally biased region" description="Polar residues" evidence="1">
    <location>
        <begin position="672"/>
        <end position="685"/>
    </location>
</feature>
<feature type="region of interest" description="Disordered" evidence="1">
    <location>
        <begin position="1153"/>
        <end position="1191"/>
    </location>
</feature>
<dbReference type="Proteomes" id="UP000285146">
    <property type="component" value="Unassembled WGS sequence"/>
</dbReference>
<feature type="region of interest" description="Disordered" evidence="1">
    <location>
        <begin position="737"/>
        <end position="902"/>
    </location>
</feature>
<sequence>MLGKLFNLSAAPGTPSQPQSSTTSKQGSPLESVQEEIHTRSLLFPDAQTLYQHRNDQVFPMSSASALPVSTSVANPFDLDGEIELENRDVRVIIMQDTSSSSPASLLYDSQPLPSSAASPAERPQTAVAGLTQAGLQDARRVPSSQRKASVGPSSRPLVIQPGSPQPRQSAFDRRASMHSRTQSKAETDSQKAVREYKQEIDTFAGCIFGNNEFLAYKGTSTKVHVVPSDVRPDASSSVLGDGRGSIGRSAMRTSKLSQSFSSEAAVPPFKQPVTSPLSRSSDRKRVLITRLFPVSLPADDTLTGTPRGRFTEDSSEFPFPQSGDEVRAKVKKAQLKQKRTPMYAVALIISLPPGPPQTAPASASRSAFRGSSSYNEQQDFFPSSYNSMRRSGFAAVGAGVGGLDAFDTGFNMDSEERIDAITRHWDVIMRTLTTLQSVAATELFALLKQADVGSPDPLPNPGSPRIARAASNASQKPPKTNMKFISLFPNCLSENKQVRSGVDAAKTRIVTGLRATRVVPGQNRWGIWREEARWVERWAGGRDQGFFFFNLLTGFLSVHTDWLQALGPSKYRKGFSSLQKRRGEDDLSIPARTIIVAQDRIAARRLLFLLSAFLPANHQLPTIRSQRPHTSASFGGFSQSPPSFVIPLTKEESLRRKINRRGGGSRHPSHSRTASMYTTSTKSSVPAHLAHLSMEGRHERGASDASSIAASLPLQYSDLDSRKTSAATTATITHGTSIPHFTTQKSESQLSGRTGTGSSTSLATNDLKRSLTRDSSLGSDTQSSSRWGSVISGLWNPKRRDSVATVSSKRDSRMSRESTASSQRKSSAHRRNSLGRMVEEAAALSPKSQGRKEDRPKRTMAETPQTPRFGPGEAERVVTPETSRAPIPVERKPDPSGAFESPVKTTINAEDGVIDVDVPFPDFITSFETAVSSPSSSGYLSTPGLSGLELFEQACRVAVDGDVPMNVAGWLQRYHPDFILQAIPPQNDLMEQIKASLRAEPNPHSAAVLEGREERWIDVSSALIADSTDFSIRRIRYRRLVRPKVVAERSTPLLSSSINTMSSAMLTPLISPYEQPLQEEFIEEPIVTLDDTLIEAVERVTAHGNSNSNSNLNVSKESSQNSSRSTSKRRESFADLLVAAAASTTIAVDNALGGGGGGGGDGDSSQHQGGIQQPQTHPLPVSSQEEVPRGECKTVVLSALENIARDVAQSKEDGEQMAGSTAAARGGHAPVREKESVLREAVRAWVDGVEAGMEGVQ</sequence>
<name>A0A423XJX5_9PEZI</name>
<feature type="compositionally biased region" description="Basic and acidic residues" evidence="1">
    <location>
        <begin position="184"/>
        <end position="194"/>
    </location>
</feature>
<feature type="compositionally biased region" description="Polar residues" evidence="1">
    <location>
        <begin position="252"/>
        <end position="263"/>
    </location>
</feature>
<protein>
    <recommendedName>
        <fullName evidence="2">Folliculin-interacting protein N-terminal domain-containing protein</fullName>
    </recommendedName>
</protein>
<feature type="region of interest" description="Disordered" evidence="1">
    <location>
        <begin position="455"/>
        <end position="478"/>
    </location>
</feature>
<feature type="region of interest" description="Disordered" evidence="1">
    <location>
        <begin position="303"/>
        <end position="326"/>
    </location>
</feature>
<proteinExistence type="predicted"/>
<feature type="compositionally biased region" description="Basic and acidic residues" evidence="1">
    <location>
        <begin position="799"/>
        <end position="817"/>
    </location>
</feature>
<feature type="compositionally biased region" description="Polar residues" evidence="1">
    <location>
        <begin position="1172"/>
        <end position="1186"/>
    </location>
</feature>
<feature type="region of interest" description="Disordered" evidence="1">
    <location>
        <begin position="1211"/>
        <end position="1237"/>
    </location>
</feature>
<dbReference type="STRING" id="1230097.A0A423XJX5"/>
<feature type="domain" description="Folliculin-interacting protein N-terminal" evidence="2">
    <location>
        <begin position="89"/>
        <end position="233"/>
    </location>
</feature>
<dbReference type="InParanoid" id="A0A423XJX5"/>
<feature type="region of interest" description="Disordered" evidence="1">
    <location>
        <begin position="660"/>
        <end position="686"/>
    </location>
</feature>
<organism evidence="3 4">
    <name type="scientific">Cytospora leucostoma</name>
    <dbReference type="NCBI Taxonomy" id="1230097"/>
    <lineage>
        <taxon>Eukaryota</taxon>
        <taxon>Fungi</taxon>
        <taxon>Dikarya</taxon>
        <taxon>Ascomycota</taxon>
        <taxon>Pezizomycotina</taxon>
        <taxon>Sordariomycetes</taxon>
        <taxon>Sordariomycetidae</taxon>
        <taxon>Diaporthales</taxon>
        <taxon>Cytosporaceae</taxon>
        <taxon>Cytospora</taxon>
    </lineage>
</organism>
<feature type="compositionally biased region" description="Basic and acidic residues" evidence="1">
    <location>
        <begin position="851"/>
        <end position="861"/>
    </location>
</feature>
<feature type="compositionally biased region" description="Low complexity" evidence="1">
    <location>
        <begin position="101"/>
        <end position="121"/>
    </location>
</feature>
<dbReference type="AlphaFoldDB" id="A0A423XJX5"/>
<dbReference type="EMBL" id="LKEB01000004">
    <property type="protein sequence ID" value="ROW16738.1"/>
    <property type="molecule type" value="Genomic_DNA"/>
</dbReference>
<evidence type="ECO:0000313" key="3">
    <source>
        <dbReference type="EMBL" id="ROW16738.1"/>
    </source>
</evidence>
<reference evidence="3 4" key="1">
    <citation type="submission" date="2015-09" db="EMBL/GenBank/DDBJ databases">
        <title>Host preference determinants of Valsa canker pathogens revealed by comparative genomics.</title>
        <authorList>
            <person name="Yin Z."/>
            <person name="Huang L."/>
        </authorList>
    </citation>
    <scope>NUCLEOTIDE SEQUENCE [LARGE SCALE GENOMIC DNA]</scope>
    <source>
        <strain evidence="3 4">SXYLt</strain>
    </source>
</reference>
<dbReference type="InterPro" id="IPR028084">
    <property type="entry name" value="FNIP_N_dom"/>
</dbReference>
<evidence type="ECO:0000313" key="4">
    <source>
        <dbReference type="Proteomes" id="UP000285146"/>
    </source>
</evidence>
<feature type="compositionally biased region" description="Low complexity" evidence="1">
    <location>
        <begin position="9"/>
        <end position="29"/>
    </location>
</feature>
<feature type="region of interest" description="Disordered" evidence="1">
    <location>
        <begin position="233"/>
        <end position="281"/>
    </location>
</feature>
<accession>A0A423XJX5</accession>
<evidence type="ECO:0000256" key="1">
    <source>
        <dbReference type="SAM" id="MobiDB-lite"/>
    </source>
</evidence>
<dbReference type="PANTHER" id="PTHR21634">
    <property type="entry name" value="RE13835P"/>
    <property type="match status" value="1"/>
</dbReference>
<keyword evidence="4" id="KW-1185">Reference proteome</keyword>
<feature type="compositionally biased region" description="Gly residues" evidence="1">
    <location>
        <begin position="1153"/>
        <end position="1163"/>
    </location>
</feature>